<keyword evidence="2" id="KW-0732">Signal</keyword>
<protein>
    <recommendedName>
        <fullName evidence="5">Big-1 domain-containing protein</fullName>
    </recommendedName>
</protein>
<evidence type="ECO:0000313" key="3">
    <source>
        <dbReference type="EMBL" id="AKU96655.1"/>
    </source>
</evidence>
<accession>A0A0K1PSY3</accession>
<dbReference type="RefSeq" id="WP_146647908.1">
    <property type="nucleotide sequence ID" value="NZ_CP012333.1"/>
</dbReference>
<name>A0A0K1PSY3_9BACT</name>
<dbReference type="PROSITE" id="PS51257">
    <property type="entry name" value="PROKAR_LIPOPROTEIN"/>
    <property type="match status" value="1"/>
</dbReference>
<dbReference type="STRING" id="1391654.AKJ09_03319"/>
<keyword evidence="4" id="KW-1185">Reference proteome</keyword>
<proteinExistence type="predicted"/>
<evidence type="ECO:0008006" key="5">
    <source>
        <dbReference type="Google" id="ProtNLM"/>
    </source>
</evidence>
<evidence type="ECO:0000256" key="2">
    <source>
        <dbReference type="SAM" id="SignalP"/>
    </source>
</evidence>
<dbReference type="KEGG" id="llu:AKJ09_03319"/>
<evidence type="ECO:0000256" key="1">
    <source>
        <dbReference type="SAM" id="MobiDB-lite"/>
    </source>
</evidence>
<dbReference type="AlphaFoldDB" id="A0A0K1PSY3"/>
<feature type="chain" id="PRO_5005466297" description="Big-1 domain-containing protein" evidence="2">
    <location>
        <begin position="20"/>
        <end position="475"/>
    </location>
</feature>
<sequence length="475" mass="49630">MRNVALCLAPLVAAGLLIACEDDGSTGGGGTFNPDSGTYQPPPTTTPSPSDGGADTGSPDGDVGPAPLTVTVMRGNGPAANVEIVFHDAAGAVISTAKTDAAGKVVNTGPVPAQVSALLGGSSNRRIHTWTDVADHDQLFVNDTFSADGDDVTGIYNVTLPGRFQSAVSYKLFAGPCLGAIESDTAPQPYDLYVRLNCQRPQMSVLARAYDQGNNQYGFAFKKGIAPILDGTTVPVTLGNWAAGTKLDFSVTNTPTDVSIHGNVLEIADGLGFFAGENVLVANGQTTPVEVAKGFADAHQFTGTLSNWESRRSITKRVPSTTTAASLDFATVLPEISQVGVDGAEPLRPTVTWSAAGPLGGTDGGGVILWFTDARESMTTWTFTVSPGATSVKAPAMPADAADWLPRAGTGTSSTFQEPEVFFVESDVLSYEQFRSQAGRFVPMDDVNDPNRADKIVLPQDGTLRTTQHVYIQPL</sequence>
<dbReference type="Proteomes" id="UP000064967">
    <property type="component" value="Chromosome"/>
</dbReference>
<dbReference type="EMBL" id="CP012333">
    <property type="protein sequence ID" value="AKU96655.1"/>
    <property type="molecule type" value="Genomic_DNA"/>
</dbReference>
<reference evidence="3 4" key="1">
    <citation type="submission" date="2015-08" db="EMBL/GenBank/DDBJ databases">
        <authorList>
            <person name="Babu N.S."/>
            <person name="Beckwith C.J."/>
            <person name="Beseler K.G."/>
            <person name="Brison A."/>
            <person name="Carone J.V."/>
            <person name="Caskin T.P."/>
            <person name="Diamond M."/>
            <person name="Durham M.E."/>
            <person name="Foxe J.M."/>
            <person name="Go M."/>
            <person name="Henderson B.A."/>
            <person name="Jones I.B."/>
            <person name="McGettigan J.A."/>
            <person name="Micheletti S.J."/>
            <person name="Nasrallah M.E."/>
            <person name="Ortiz D."/>
            <person name="Piller C.R."/>
            <person name="Privatt S.R."/>
            <person name="Schneider S.L."/>
            <person name="Sharp S."/>
            <person name="Smith T.C."/>
            <person name="Stanton J.D."/>
            <person name="Ullery H.E."/>
            <person name="Wilson R.J."/>
            <person name="Serrano M.G."/>
            <person name="Buck G."/>
            <person name="Lee V."/>
            <person name="Wang Y."/>
            <person name="Carvalho R."/>
            <person name="Voegtly L."/>
            <person name="Shi R."/>
            <person name="Duckworth R."/>
            <person name="Johnson A."/>
            <person name="Loviza R."/>
            <person name="Walstead R."/>
            <person name="Shah Z."/>
            <person name="Kiflezghi M."/>
            <person name="Wade K."/>
            <person name="Ball S.L."/>
            <person name="Bradley K.W."/>
            <person name="Asai D.J."/>
            <person name="Bowman C.A."/>
            <person name="Russell D.A."/>
            <person name="Pope W.H."/>
            <person name="Jacobs-Sera D."/>
            <person name="Hendrix R.W."/>
            <person name="Hatfull G.F."/>
        </authorList>
    </citation>
    <scope>NUCLEOTIDE SEQUENCE [LARGE SCALE GENOMIC DNA]</scope>
    <source>
        <strain evidence="3 4">DSM 27648</strain>
    </source>
</reference>
<evidence type="ECO:0000313" key="4">
    <source>
        <dbReference type="Proteomes" id="UP000064967"/>
    </source>
</evidence>
<feature type="signal peptide" evidence="2">
    <location>
        <begin position="1"/>
        <end position="19"/>
    </location>
</feature>
<organism evidence="3 4">
    <name type="scientific">Labilithrix luteola</name>
    <dbReference type="NCBI Taxonomy" id="1391654"/>
    <lineage>
        <taxon>Bacteria</taxon>
        <taxon>Pseudomonadati</taxon>
        <taxon>Myxococcota</taxon>
        <taxon>Polyangia</taxon>
        <taxon>Polyangiales</taxon>
        <taxon>Labilitrichaceae</taxon>
        <taxon>Labilithrix</taxon>
    </lineage>
</organism>
<gene>
    <name evidence="3" type="ORF">AKJ09_03319</name>
</gene>
<feature type="region of interest" description="Disordered" evidence="1">
    <location>
        <begin position="28"/>
        <end position="66"/>
    </location>
</feature>